<evidence type="ECO:0000313" key="1">
    <source>
        <dbReference type="EnsemblMetazoa" id="AALB014026-PA"/>
    </source>
</evidence>
<accession>A0A182FWI1</accession>
<evidence type="ECO:0000313" key="2">
    <source>
        <dbReference type="Proteomes" id="UP000069272"/>
    </source>
</evidence>
<dbReference type="Proteomes" id="UP000069272">
    <property type="component" value="Chromosome 2L"/>
</dbReference>
<reference evidence="1" key="2">
    <citation type="submission" date="2022-08" db="UniProtKB">
        <authorList>
            <consortium name="EnsemblMetazoa"/>
        </authorList>
    </citation>
    <scope>IDENTIFICATION</scope>
    <source>
        <strain evidence="1">STECLA/ALBI9_A</strain>
    </source>
</reference>
<proteinExistence type="predicted"/>
<dbReference type="EnsemblMetazoa" id="AALB014026-RA">
    <property type="protein sequence ID" value="AALB014026-PA"/>
    <property type="gene ID" value="AALB014026"/>
</dbReference>
<dbReference type="PROSITE" id="PS51257">
    <property type="entry name" value="PROKAR_LIPOPROTEIN"/>
    <property type="match status" value="1"/>
</dbReference>
<dbReference type="VEuPathDB" id="VectorBase:AALB014026"/>
<dbReference type="AlphaFoldDB" id="A0A182FWI1"/>
<sequence>MRNWYPQIWFLAAATAAVVIVIGVPLLLSCPSANIQADGLRGHFHLSQHGICVGRRAIIRTSWRQSSKRANRTLSLSLCR</sequence>
<name>A0A182FWI1_ANOAL</name>
<reference evidence="1 2" key="1">
    <citation type="journal article" date="2017" name="G3 (Bethesda)">
        <title>The Physical Genome Mapping of Anopheles albimanus Corrected Scaffold Misassemblies and Identified Interarm Rearrangements in Genus Anopheles.</title>
        <authorList>
            <person name="Artemov G.N."/>
            <person name="Peery A.N."/>
            <person name="Jiang X."/>
            <person name="Tu Z."/>
            <person name="Stegniy V.N."/>
            <person name="Sharakhova M.V."/>
            <person name="Sharakhov I.V."/>
        </authorList>
    </citation>
    <scope>NUCLEOTIDE SEQUENCE [LARGE SCALE GENOMIC DNA]</scope>
    <source>
        <strain evidence="1 2">ALBI9_A</strain>
    </source>
</reference>
<organism evidence="1 2">
    <name type="scientific">Anopheles albimanus</name>
    <name type="common">New world malaria mosquito</name>
    <dbReference type="NCBI Taxonomy" id="7167"/>
    <lineage>
        <taxon>Eukaryota</taxon>
        <taxon>Metazoa</taxon>
        <taxon>Ecdysozoa</taxon>
        <taxon>Arthropoda</taxon>
        <taxon>Hexapoda</taxon>
        <taxon>Insecta</taxon>
        <taxon>Pterygota</taxon>
        <taxon>Neoptera</taxon>
        <taxon>Endopterygota</taxon>
        <taxon>Diptera</taxon>
        <taxon>Nematocera</taxon>
        <taxon>Culicoidea</taxon>
        <taxon>Culicidae</taxon>
        <taxon>Anophelinae</taxon>
        <taxon>Anopheles</taxon>
    </lineage>
</organism>
<protein>
    <submittedName>
        <fullName evidence="1">Uncharacterized protein</fullName>
    </submittedName>
</protein>
<keyword evidence="2" id="KW-1185">Reference proteome</keyword>